<sequence length="363" mass="40812">MCWPLLQRSPQKEGRPRQIDGDESFQLPYELLEEIIRYALISEPRIASRTLRAVALTSQNWNVHARRLVITGLSFNLEPRNNENTDKKLAFIQEAITLGKTGMEPCRSLFVRMPYCSSYSSTKGELRTQRVLQLLGSTLWNLEVQGGLGPECWLGRDTDHSREEVLRLSGVEDWQMNGHWPYRLPLLQRLWVSDLPAQATLAIIRVTGENELDCHRSSIPGVPDRPKVLRVAHAFEAHTAKVCIPLPREVLGPPKDTRLMKTETKVETSDGADRVPLEVFIDRRPDVARFLARVKEVGLPAGIEVLKLILREKGGNLSAGENGSEVQTLLRQNGWECFQSSGAPKDGSGHFTGKTGSIRRILI</sequence>
<dbReference type="Proteomes" id="UP000054248">
    <property type="component" value="Unassembled WGS sequence"/>
</dbReference>
<dbReference type="EMBL" id="KN823016">
    <property type="protein sequence ID" value="KIO26980.1"/>
    <property type="molecule type" value="Genomic_DNA"/>
</dbReference>
<reference evidence="2" key="2">
    <citation type="submission" date="2015-01" db="EMBL/GenBank/DDBJ databases">
        <title>Evolutionary Origins and Diversification of the Mycorrhizal Mutualists.</title>
        <authorList>
            <consortium name="DOE Joint Genome Institute"/>
            <consortium name="Mycorrhizal Genomics Consortium"/>
            <person name="Kohler A."/>
            <person name="Kuo A."/>
            <person name="Nagy L.G."/>
            <person name="Floudas D."/>
            <person name="Copeland A."/>
            <person name="Barry K.W."/>
            <person name="Cichocki N."/>
            <person name="Veneault-Fourrey C."/>
            <person name="LaButti K."/>
            <person name="Lindquist E.A."/>
            <person name="Lipzen A."/>
            <person name="Lundell T."/>
            <person name="Morin E."/>
            <person name="Murat C."/>
            <person name="Riley R."/>
            <person name="Ohm R."/>
            <person name="Sun H."/>
            <person name="Tunlid A."/>
            <person name="Henrissat B."/>
            <person name="Grigoriev I.V."/>
            <person name="Hibbett D.S."/>
            <person name="Martin F."/>
        </authorList>
    </citation>
    <scope>NUCLEOTIDE SEQUENCE [LARGE SCALE GENOMIC DNA]</scope>
    <source>
        <strain evidence="2">MUT 4182</strain>
    </source>
</reference>
<accession>A0A0C3QA06</accession>
<evidence type="ECO:0008006" key="3">
    <source>
        <dbReference type="Google" id="ProtNLM"/>
    </source>
</evidence>
<gene>
    <name evidence="1" type="ORF">M407DRAFT_195952</name>
</gene>
<name>A0A0C3QA06_9AGAM</name>
<dbReference type="HOGENOM" id="CLU_763324_0_0_1"/>
<proteinExistence type="predicted"/>
<evidence type="ECO:0000313" key="2">
    <source>
        <dbReference type="Proteomes" id="UP000054248"/>
    </source>
</evidence>
<protein>
    <recommendedName>
        <fullName evidence="3">F-box domain-containing protein</fullName>
    </recommendedName>
</protein>
<evidence type="ECO:0000313" key="1">
    <source>
        <dbReference type="EMBL" id="KIO26980.1"/>
    </source>
</evidence>
<dbReference type="OrthoDB" id="3178037at2759"/>
<dbReference type="AlphaFoldDB" id="A0A0C3QA06"/>
<reference evidence="1 2" key="1">
    <citation type="submission" date="2014-04" db="EMBL/GenBank/DDBJ databases">
        <authorList>
            <consortium name="DOE Joint Genome Institute"/>
            <person name="Kuo A."/>
            <person name="Girlanda M."/>
            <person name="Perotto S."/>
            <person name="Kohler A."/>
            <person name="Nagy L.G."/>
            <person name="Floudas D."/>
            <person name="Copeland A."/>
            <person name="Barry K.W."/>
            <person name="Cichocki N."/>
            <person name="Veneault-Fourrey C."/>
            <person name="LaButti K."/>
            <person name="Lindquist E.A."/>
            <person name="Lipzen A."/>
            <person name="Lundell T."/>
            <person name="Morin E."/>
            <person name="Murat C."/>
            <person name="Sun H."/>
            <person name="Tunlid A."/>
            <person name="Henrissat B."/>
            <person name="Grigoriev I.V."/>
            <person name="Hibbett D.S."/>
            <person name="Martin F."/>
            <person name="Nordberg H.P."/>
            <person name="Cantor M.N."/>
            <person name="Hua S.X."/>
        </authorList>
    </citation>
    <scope>NUCLEOTIDE SEQUENCE [LARGE SCALE GENOMIC DNA]</scope>
    <source>
        <strain evidence="1 2">MUT 4182</strain>
    </source>
</reference>
<keyword evidence="2" id="KW-1185">Reference proteome</keyword>
<organism evidence="1 2">
    <name type="scientific">Tulasnella calospora MUT 4182</name>
    <dbReference type="NCBI Taxonomy" id="1051891"/>
    <lineage>
        <taxon>Eukaryota</taxon>
        <taxon>Fungi</taxon>
        <taxon>Dikarya</taxon>
        <taxon>Basidiomycota</taxon>
        <taxon>Agaricomycotina</taxon>
        <taxon>Agaricomycetes</taxon>
        <taxon>Cantharellales</taxon>
        <taxon>Tulasnellaceae</taxon>
        <taxon>Tulasnella</taxon>
    </lineage>
</organism>